<protein>
    <submittedName>
        <fullName evidence="2">Uncharacterized protein</fullName>
    </submittedName>
</protein>
<proteinExistence type="predicted"/>
<accession>A0A6C0CM64</accession>
<feature type="coiled-coil region" evidence="1">
    <location>
        <begin position="4"/>
        <end position="38"/>
    </location>
</feature>
<organism evidence="2">
    <name type="scientific">viral metagenome</name>
    <dbReference type="NCBI Taxonomy" id="1070528"/>
    <lineage>
        <taxon>unclassified sequences</taxon>
        <taxon>metagenomes</taxon>
        <taxon>organismal metagenomes</taxon>
    </lineage>
</organism>
<reference evidence="2" key="1">
    <citation type="journal article" date="2020" name="Nature">
        <title>Giant virus diversity and host interactions through global metagenomics.</title>
        <authorList>
            <person name="Schulz F."/>
            <person name="Roux S."/>
            <person name="Paez-Espino D."/>
            <person name="Jungbluth S."/>
            <person name="Walsh D.A."/>
            <person name="Denef V.J."/>
            <person name="McMahon K.D."/>
            <person name="Konstantinidis K.T."/>
            <person name="Eloe-Fadrosh E.A."/>
            <person name="Kyrpides N.C."/>
            <person name="Woyke T."/>
        </authorList>
    </citation>
    <scope>NUCLEOTIDE SEQUENCE</scope>
    <source>
        <strain evidence="2">GVMAG-M-3300021375-17</strain>
    </source>
</reference>
<dbReference type="AlphaFoldDB" id="A0A6C0CM64"/>
<evidence type="ECO:0000313" key="2">
    <source>
        <dbReference type="EMBL" id="QHT05383.1"/>
    </source>
</evidence>
<name>A0A6C0CM64_9ZZZZ</name>
<evidence type="ECO:0000256" key="1">
    <source>
        <dbReference type="SAM" id="Coils"/>
    </source>
</evidence>
<dbReference type="EMBL" id="MN739453">
    <property type="protein sequence ID" value="QHT05383.1"/>
    <property type="molecule type" value="Genomic_DNA"/>
</dbReference>
<keyword evidence="1" id="KW-0175">Coiled coil</keyword>
<sequence length="45" mass="5474">MEDNKDIISILKDIQNKINVLETENKELKRKIELLESIWLSREKY</sequence>